<evidence type="ECO:0000256" key="2">
    <source>
        <dbReference type="ARBA" id="ARBA00022598"/>
    </source>
</evidence>
<dbReference type="InterPro" id="IPR005481">
    <property type="entry name" value="BC-like_N"/>
</dbReference>
<dbReference type="PROSITE" id="PS00866">
    <property type="entry name" value="CPSASE_1"/>
    <property type="match status" value="1"/>
</dbReference>
<gene>
    <name evidence="10" type="ORF">DFO77_10462</name>
</gene>
<dbReference type="Pfam" id="PF02786">
    <property type="entry name" value="CPSase_L_D2"/>
    <property type="match status" value="1"/>
</dbReference>
<dbReference type="InterPro" id="IPR016185">
    <property type="entry name" value="PreATP-grasp_dom_sf"/>
</dbReference>
<accession>A0A368VDL1</accession>
<dbReference type="Pfam" id="PF02785">
    <property type="entry name" value="Biotin_carb_C"/>
    <property type="match status" value="1"/>
</dbReference>
<dbReference type="InterPro" id="IPR011053">
    <property type="entry name" value="Single_hybrid_motif"/>
</dbReference>
<dbReference type="SUPFAM" id="SSF51230">
    <property type="entry name" value="Single hybrid motif"/>
    <property type="match status" value="1"/>
</dbReference>
<keyword evidence="2" id="KW-0436">Ligase</keyword>
<comment type="caution">
    <text evidence="10">The sequence shown here is derived from an EMBL/GenBank/DDBJ whole genome shotgun (WGS) entry which is preliminary data.</text>
</comment>
<dbReference type="InterPro" id="IPR011761">
    <property type="entry name" value="ATP-grasp"/>
</dbReference>
<dbReference type="Pfam" id="PF00364">
    <property type="entry name" value="Biotin_lipoyl"/>
    <property type="match status" value="1"/>
</dbReference>
<dbReference type="GO" id="GO:0005524">
    <property type="term" value="F:ATP binding"/>
    <property type="evidence" value="ECO:0007669"/>
    <property type="project" value="UniProtKB-UniRule"/>
</dbReference>
<keyword evidence="5" id="KW-0092">Biotin</keyword>
<dbReference type="RefSeq" id="WP_114436497.1">
    <property type="nucleotide sequence ID" value="NZ_QPIZ01000004.1"/>
</dbReference>
<dbReference type="SUPFAM" id="SSF52440">
    <property type="entry name" value="PreATP-grasp domain"/>
    <property type="match status" value="1"/>
</dbReference>
<comment type="cofactor">
    <cofactor evidence="1">
        <name>biotin</name>
        <dbReference type="ChEBI" id="CHEBI:57586"/>
    </cofactor>
</comment>
<evidence type="ECO:0000259" key="7">
    <source>
        <dbReference type="PROSITE" id="PS50968"/>
    </source>
</evidence>
<evidence type="ECO:0000313" key="11">
    <source>
        <dbReference type="Proteomes" id="UP000252733"/>
    </source>
</evidence>
<sequence length="670" mass="74604">MSQRHIHKILIANRGEIASRIISTAKKMGISTVLPVTEDEAGSLPARQADEIFIFDTSNLSDTYLNAQKLIDVAIKHQADAIHPGYGFLSENAEFASAVEHAGLTWIGPAPLSVAQMGNKLEARKIAEKAGVRVTKALSGTIEEILNNQAKLHYPLLIKAAAGGGGKGMKIAQNGSELRSMLEDTSREALNYFGNATVFVEEYIENPRHIEVQVLGDQHGHILHLFERECSIQRRYQKIIEEAPSPFVKPELREKLTSDALKLCKEINYYNAGTVEFLVDDRGNHFFLEMNTRLQVEHPVTEAITGIDLVEEQIKTAMGLPLSFTNADVIMNGHAVETRIYAENALNDFSPEPGTINFIRWPEKRIARTDTFFDSSTEIQPHFDPMLAKITAWGHSREMAIKKLTASLEQTTILGVTTNLPYLREVLKTKAFNSGETTTQFTTLHKEALKRAIHPNGTDKTNLLLAGYLIWVLNFRDQNADNLFSRLGHRRWNGHYNVRFSEETFSLAVTKKMDKTLQWSVNGQPMDEIRLLSFEESGMKFIIRNQEQILSWYSLASGELMLGTGGYTYRLKPGFMLSAKSHLPESNPDAETDIVAPIPGKITSIPGHKGGTVEKGSPIVVLEAMKMENTLSAITGGVIEEILVSLNEQVKAGQLLARIQVPQLVQSHQK</sequence>
<dbReference type="SUPFAM" id="SSF56059">
    <property type="entry name" value="Glutathione synthetase ATP-binding domain-like"/>
    <property type="match status" value="1"/>
</dbReference>
<dbReference type="PANTHER" id="PTHR18866">
    <property type="entry name" value="CARBOXYLASE:PYRUVATE/ACETYL-COA/PROPIONYL-COA CARBOXYLASE"/>
    <property type="match status" value="1"/>
</dbReference>
<dbReference type="PROSITE" id="PS00867">
    <property type="entry name" value="CPSASE_2"/>
    <property type="match status" value="1"/>
</dbReference>
<evidence type="ECO:0000256" key="4">
    <source>
        <dbReference type="ARBA" id="ARBA00022840"/>
    </source>
</evidence>
<dbReference type="Pfam" id="PF00289">
    <property type="entry name" value="Biotin_carb_N"/>
    <property type="match status" value="1"/>
</dbReference>
<keyword evidence="3 6" id="KW-0547">Nucleotide-binding</keyword>
<dbReference type="CDD" id="cd06850">
    <property type="entry name" value="biotinyl_domain"/>
    <property type="match status" value="1"/>
</dbReference>
<dbReference type="InterPro" id="IPR011054">
    <property type="entry name" value="Rudment_hybrid_motif"/>
</dbReference>
<dbReference type="GO" id="GO:0046872">
    <property type="term" value="F:metal ion binding"/>
    <property type="evidence" value="ECO:0007669"/>
    <property type="project" value="InterPro"/>
</dbReference>
<feature type="domain" description="ATP-grasp" evidence="8">
    <location>
        <begin position="124"/>
        <end position="318"/>
    </location>
</feature>
<dbReference type="Gene3D" id="3.30.470.20">
    <property type="entry name" value="ATP-grasp fold, B domain"/>
    <property type="match status" value="1"/>
</dbReference>
<evidence type="ECO:0000256" key="5">
    <source>
        <dbReference type="ARBA" id="ARBA00023267"/>
    </source>
</evidence>
<dbReference type="Gene3D" id="2.40.50.100">
    <property type="match status" value="1"/>
</dbReference>
<evidence type="ECO:0000259" key="8">
    <source>
        <dbReference type="PROSITE" id="PS50975"/>
    </source>
</evidence>
<evidence type="ECO:0000256" key="6">
    <source>
        <dbReference type="PROSITE-ProRule" id="PRU00409"/>
    </source>
</evidence>
<proteinExistence type="predicted"/>
<evidence type="ECO:0000256" key="3">
    <source>
        <dbReference type="ARBA" id="ARBA00022741"/>
    </source>
</evidence>
<name>A0A368VDL1_9BACT</name>
<dbReference type="SMART" id="SM00878">
    <property type="entry name" value="Biotin_carb_C"/>
    <property type="match status" value="1"/>
</dbReference>
<dbReference type="SUPFAM" id="SSF51246">
    <property type="entry name" value="Rudiment single hybrid motif"/>
    <property type="match status" value="1"/>
</dbReference>
<dbReference type="AlphaFoldDB" id="A0A368VDL1"/>
<dbReference type="InterPro" id="IPR000089">
    <property type="entry name" value="Biotin_lipoyl"/>
</dbReference>
<feature type="domain" description="Lipoyl-binding" evidence="7">
    <location>
        <begin position="578"/>
        <end position="660"/>
    </location>
</feature>
<dbReference type="GO" id="GO:0016874">
    <property type="term" value="F:ligase activity"/>
    <property type="evidence" value="ECO:0007669"/>
    <property type="project" value="UniProtKB-KW"/>
</dbReference>
<feature type="domain" description="Biotin carboxylation" evidence="9">
    <location>
        <begin position="5"/>
        <end position="447"/>
    </location>
</feature>
<dbReference type="PROSITE" id="PS50975">
    <property type="entry name" value="ATP_GRASP"/>
    <property type="match status" value="1"/>
</dbReference>
<dbReference type="PROSITE" id="PS50968">
    <property type="entry name" value="BIOTINYL_LIPOYL"/>
    <property type="match status" value="1"/>
</dbReference>
<evidence type="ECO:0000313" key="10">
    <source>
        <dbReference type="EMBL" id="RCW38305.1"/>
    </source>
</evidence>
<dbReference type="EMBL" id="QPIZ01000004">
    <property type="protein sequence ID" value="RCW38305.1"/>
    <property type="molecule type" value="Genomic_DNA"/>
</dbReference>
<dbReference type="PANTHER" id="PTHR18866:SF33">
    <property type="entry name" value="METHYLCROTONOYL-COA CARBOXYLASE SUBUNIT ALPHA, MITOCHONDRIAL-RELATED"/>
    <property type="match status" value="1"/>
</dbReference>
<keyword evidence="4 6" id="KW-0067">ATP-binding</keyword>
<protein>
    <submittedName>
        <fullName evidence="10">3-methylcrotonyl-CoA carboxylase alpha subunit/geranyl-CoA carboxylase alpha subunit</fullName>
    </submittedName>
</protein>
<dbReference type="InterPro" id="IPR050856">
    <property type="entry name" value="Biotin_carboxylase_complex"/>
</dbReference>
<reference evidence="10 11" key="1">
    <citation type="submission" date="2018-07" db="EMBL/GenBank/DDBJ databases">
        <title>Freshwater and sediment microbial communities from various areas in North America, analyzing microbe dynamics in response to fracking.</title>
        <authorList>
            <person name="Lamendella R."/>
        </authorList>
    </citation>
    <scope>NUCLEOTIDE SEQUENCE [LARGE SCALE GENOMIC DNA]</scope>
    <source>
        <strain evidence="10 11">160A</strain>
    </source>
</reference>
<evidence type="ECO:0000259" key="9">
    <source>
        <dbReference type="PROSITE" id="PS50979"/>
    </source>
</evidence>
<evidence type="ECO:0000256" key="1">
    <source>
        <dbReference type="ARBA" id="ARBA00001953"/>
    </source>
</evidence>
<dbReference type="PROSITE" id="PS50979">
    <property type="entry name" value="BC"/>
    <property type="match status" value="1"/>
</dbReference>
<organism evidence="10 11">
    <name type="scientific">Marinilabilia salmonicolor</name>
    <dbReference type="NCBI Taxonomy" id="989"/>
    <lineage>
        <taxon>Bacteria</taxon>
        <taxon>Pseudomonadati</taxon>
        <taxon>Bacteroidota</taxon>
        <taxon>Bacteroidia</taxon>
        <taxon>Marinilabiliales</taxon>
        <taxon>Marinilabiliaceae</taxon>
        <taxon>Marinilabilia</taxon>
    </lineage>
</organism>
<dbReference type="InterPro" id="IPR011764">
    <property type="entry name" value="Biotin_carboxylation_dom"/>
</dbReference>
<keyword evidence="11" id="KW-1185">Reference proteome</keyword>
<dbReference type="InterPro" id="IPR005479">
    <property type="entry name" value="CPAse_ATP-bd"/>
</dbReference>
<dbReference type="Proteomes" id="UP000252733">
    <property type="component" value="Unassembled WGS sequence"/>
</dbReference>
<dbReference type="InterPro" id="IPR005482">
    <property type="entry name" value="Biotin_COase_C"/>
</dbReference>